<feature type="transmembrane region" description="Helical" evidence="1">
    <location>
        <begin position="165"/>
        <end position="183"/>
    </location>
</feature>
<proteinExistence type="predicted"/>
<evidence type="ECO:0000313" key="2">
    <source>
        <dbReference type="EMBL" id="KZP27882.1"/>
    </source>
</evidence>
<reference evidence="2 3" key="1">
    <citation type="journal article" date="2016" name="Mol. Biol. Evol.">
        <title>Comparative Genomics of Early-Diverging Mushroom-Forming Fungi Provides Insights into the Origins of Lignocellulose Decay Capabilities.</title>
        <authorList>
            <person name="Nagy L.G."/>
            <person name="Riley R."/>
            <person name="Tritt A."/>
            <person name="Adam C."/>
            <person name="Daum C."/>
            <person name="Floudas D."/>
            <person name="Sun H."/>
            <person name="Yadav J.S."/>
            <person name="Pangilinan J."/>
            <person name="Larsson K.H."/>
            <person name="Matsuura K."/>
            <person name="Barry K."/>
            <person name="Labutti K."/>
            <person name="Kuo R."/>
            <person name="Ohm R.A."/>
            <person name="Bhattacharya S.S."/>
            <person name="Shirouzu T."/>
            <person name="Yoshinaga Y."/>
            <person name="Martin F.M."/>
            <person name="Grigoriev I.V."/>
            <person name="Hibbett D.S."/>
        </authorList>
    </citation>
    <scope>NUCLEOTIDE SEQUENCE [LARGE SCALE GENOMIC DNA]</scope>
    <source>
        <strain evidence="2 3">CBS 109695</strain>
    </source>
</reference>
<feature type="transmembrane region" description="Helical" evidence="1">
    <location>
        <begin position="30"/>
        <end position="50"/>
    </location>
</feature>
<dbReference type="AlphaFoldDB" id="A0A166R441"/>
<feature type="transmembrane region" description="Helical" evidence="1">
    <location>
        <begin position="203"/>
        <end position="224"/>
    </location>
</feature>
<keyword evidence="1" id="KW-0812">Transmembrane</keyword>
<dbReference type="OrthoDB" id="4218123at2759"/>
<dbReference type="Proteomes" id="UP000076532">
    <property type="component" value="Unassembled WGS sequence"/>
</dbReference>
<dbReference type="PANTHER" id="PTHR39470">
    <property type="entry name" value="CHROMOSOME 10, WHOLE GENOME SHOTGUN SEQUENCE"/>
    <property type="match status" value="1"/>
</dbReference>
<accession>A0A166R441</accession>
<protein>
    <submittedName>
        <fullName evidence="2">Uncharacterized protein</fullName>
    </submittedName>
</protein>
<dbReference type="STRING" id="436010.A0A166R441"/>
<keyword evidence="1" id="KW-0472">Membrane</keyword>
<name>A0A166R441_9AGAM</name>
<gene>
    <name evidence="2" type="ORF">FIBSPDRAFT_948129</name>
</gene>
<evidence type="ECO:0000313" key="3">
    <source>
        <dbReference type="Proteomes" id="UP000076532"/>
    </source>
</evidence>
<organism evidence="2 3">
    <name type="scientific">Athelia psychrophila</name>
    <dbReference type="NCBI Taxonomy" id="1759441"/>
    <lineage>
        <taxon>Eukaryota</taxon>
        <taxon>Fungi</taxon>
        <taxon>Dikarya</taxon>
        <taxon>Basidiomycota</taxon>
        <taxon>Agaricomycotina</taxon>
        <taxon>Agaricomycetes</taxon>
        <taxon>Agaricomycetidae</taxon>
        <taxon>Atheliales</taxon>
        <taxon>Atheliaceae</taxon>
        <taxon>Athelia</taxon>
    </lineage>
</organism>
<keyword evidence="1" id="KW-1133">Transmembrane helix</keyword>
<keyword evidence="3" id="KW-1185">Reference proteome</keyword>
<evidence type="ECO:0000256" key="1">
    <source>
        <dbReference type="SAM" id="Phobius"/>
    </source>
</evidence>
<sequence>MISASVDAFLLTTLLLVSSSFYLYRRFTAPPLPFLLVLGHTIFIAYTLLLRRPPNIFTSLRIPLTLPVQSIRALLFSYAYDRPLGEAEIAAAGTALLPEHLEKLLAKLSSFDARGIYVRLGHEALACAHCVSPGSYALFALPVPLLAYVREAALVGLLASGMVRAWALALLAGGAAAEAWYSLNGRVEVGRDGKGTFMWHDNLWTYRQLLFLVLPLALFLLPALPHLFPVLRRLFPSVFPTPMPPSSVQSLKNLPHTLSTLEHLLARAHLAPLLRSAILRDPELREKAGSWWEERKAEGTWGREDAEVKRIAKGVGLGYGGGEAIAEEGAVSDKGPEEMGRLGASAHTAVEALRYGYKPAVPLPTVEE</sequence>
<dbReference type="PANTHER" id="PTHR39470:SF1">
    <property type="entry name" value="CHORISMATE SYNTHASE PROTEIN"/>
    <property type="match status" value="1"/>
</dbReference>
<dbReference type="EMBL" id="KV417506">
    <property type="protein sequence ID" value="KZP27882.1"/>
    <property type="molecule type" value="Genomic_DNA"/>
</dbReference>